<dbReference type="SUPFAM" id="SSF52096">
    <property type="entry name" value="ClpP/crotonase"/>
    <property type="match status" value="2"/>
</dbReference>
<dbReference type="Proteomes" id="UP000037510">
    <property type="component" value="Unassembled WGS sequence"/>
</dbReference>
<reference evidence="1 2" key="1">
    <citation type="journal article" date="2015" name="Genome Biol. Evol.">
        <title>The genome of winter moth (Operophtera brumata) provides a genomic perspective on sexual dimorphism and phenology.</title>
        <authorList>
            <person name="Derks M.F."/>
            <person name="Smit S."/>
            <person name="Salis L."/>
            <person name="Schijlen E."/>
            <person name="Bossers A."/>
            <person name="Mateman C."/>
            <person name="Pijl A.S."/>
            <person name="de Ridder D."/>
            <person name="Groenen M.A."/>
            <person name="Visser M.E."/>
            <person name="Megens H.J."/>
        </authorList>
    </citation>
    <scope>NUCLEOTIDE SEQUENCE [LARGE SCALE GENOMIC DNA]</scope>
    <source>
        <strain evidence="1">WM2013NL</strain>
        <tissue evidence="1">Head and thorax</tissue>
    </source>
</reference>
<dbReference type="Pfam" id="PF00378">
    <property type="entry name" value="ECH_1"/>
    <property type="match status" value="1"/>
</dbReference>
<name>A0A0L7L2Q3_OPEBR</name>
<protein>
    <submittedName>
        <fullName evidence="1">Enoyl-CoA delta isomerase 1</fullName>
    </submittedName>
</protein>
<dbReference type="GO" id="GO:0005739">
    <property type="term" value="C:mitochondrion"/>
    <property type="evidence" value="ECO:0007669"/>
    <property type="project" value="TreeGrafter"/>
</dbReference>
<keyword evidence="2" id="KW-1185">Reference proteome</keyword>
<sequence>MYPVRKLFGNGRLVQSGVRAMSAKGPLVDLAVDGEGIAVLTMQRPPVNSLNLDLLQAMSSSLDEVAKNKCKGMILTSGHAPAGGCLLAMSCEYRAMVNGKYTIGLNETALGIVAPNWFMHTMCNTISQREAEYALTTARMFSVDEALKAIPKIFSAGLDLRELYKPDPERLIQLARAMQAVFFKLYGSEVTTTVAINVQMIDEIAMDKKDAIEKCKKFIRLYDNINKKTQGAAKRQLRQSVINYAEENREEDAQALVRNIMNSHAQEQIGKYVEQLKNKKAK</sequence>
<organism evidence="1 2">
    <name type="scientific">Operophtera brumata</name>
    <name type="common">Winter moth</name>
    <name type="synonym">Phalaena brumata</name>
    <dbReference type="NCBI Taxonomy" id="104452"/>
    <lineage>
        <taxon>Eukaryota</taxon>
        <taxon>Metazoa</taxon>
        <taxon>Ecdysozoa</taxon>
        <taxon>Arthropoda</taxon>
        <taxon>Hexapoda</taxon>
        <taxon>Insecta</taxon>
        <taxon>Pterygota</taxon>
        <taxon>Neoptera</taxon>
        <taxon>Endopterygota</taxon>
        <taxon>Lepidoptera</taxon>
        <taxon>Glossata</taxon>
        <taxon>Ditrysia</taxon>
        <taxon>Geometroidea</taxon>
        <taxon>Geometridae</taxon>
        <taxon>Larentiinae</taxon>
        <taxon>Operophtera</taxon>
    </lineage>
</organism>
<dbReference type="GO" id="GO:0016853">
    <property type="term" value="F:isomerase activity"/>
    <property type="evidence" value="ECO:0007669"/>
    <property type="project" value="UniProtKB-KW"/>
</dbReference>
<comment type="caution">
    <text evidence="1">The sequence shown here is derived from an EMBL/GenBank/DDBJ whole genome shotgun (WGS) entry which is preliminary data.</text>
</comment>
<dbReference type="PANTHER" id="PTHR11941">
    <property type="entry name" value="ENOYL-COA HYDRATASE-RELATED"/>
    <property type="match status" value="1"/>
</dbReference>
<dbReference type="PANTHER" id="PTHR11941:SF45">
    <property type="entry name" value="ENOYL-COA DELTA ISOMERASE 1, MITOCHONDRIAL"/>
    <property type="match status" value="1"/>
</dbReference>
<dbReference type="GO" id="GO:0006635">
    <property type="term" value="P:fatty acid beta-oxidation"/>
    <property type="evidence" value="ECO:0007669"/>
    <property type="project" value="TreeGrafter"/>
</dbReference>
<dbReference type="EMBL" id="JTDY01003304">
    <property type="protein sequence ID" value="KOB69773.1"/>
    <property type="molecule type" value="Genomic_DNA"/>
</dbReference>
<keyword evidence="1" id="KW-0413">Isomerase</keyword>
<dbReference type="Gene3D" id="6.10.250.170">
    <property type="match status" value="1"/>
</dbReference>
<dbReference type="InterPro" id="IPR029045">
    <property type="entry name" value="ClpP/crotonase-like_dom_sf"/>
</dbReference>
<dbReference type="InterPro" id="IPR001753">
    <property type="entry name" value="Enoyl-CoA_hydra/iso"/>
</dbReference>
<dbReference type="STRING" id="104452.A0A0L7L2Q3"/>
<evidence type="ECO:0000313" key="2">
    <source>
        <dbReference type="Proteomes" id="UP000037510"/>
    </source>
</evidence>
<proteinExistence type="predicted"/>
<dbReference type="Gene3D" id="3.90.226.10">
    <property type="entry name" value="2-enoyl-CoA Hydratase, Chain A, domain 1"/>
    <property type="match status" value="3"/>
</dbReference>
<gene>
    <name evidence="1" type="ORF">OBRU01_16354</name>
</gene>
<dbReference type="CDD" id="cd06558">
    <property type="entry name" value="crotonase-like"/>
    <property type="match status" value="1"/>
</dbReference>
<dbReference type="AlphaFoldDB" id="A0A0L7L2Q3"/>
<evidence type="ECO:0000313" key="1">
    <source>
        <dbReference type="EMBL" id="KOB69773.1"/>
    </source>
</evidence>
<accession>A0A0L7L2Q3</accession>